<dbReference type="AlphaFoldDB" id="A0A2H0LVV1"/>
<comment type="caution">
    <text evidence="1">The sequence shown here is derived from an EMBL/GenBank/DDBJ whole genome shotgun (WGS) entry which is preliminary data.</text>
</comment>
<dbReference type="GO" id="GO:0005829">
    <property type="term" value="C:cytosol"/>
    <property type="evidence" value="ECO:0007669"/>
    <property type="project" value="TreeGrafter"/>
</dbReference>
<dbReference type="InterPro" id="IPR041164">
    <property type="entry name" value="LDcluster4"/>
</dbReference>
<dbReference type="EMBL" id="PCWA01000097">
    <property type="protein sequence ID" value="PIQ88522.1"/>
    <property type="molecule type" value="Genomic_DNA"/>
</dbReference>
<organism evidence="1 2">
    <name type="scientific">Candidatus Ghiorseimicrobium undicola</name>
    <dbReference type="NCBI Taxonomy" id="1974746"/>
    <lineage>
        <taxon>Bacteria</taxon>
        <taxon>Pseudomonadati</taxon>
        <taxon>Candidatus Omnitrophota</taxon>
        <taxon>Candidatus Ghiorseimicrobium</taxon>
    </lineage>
</organism>
<dbReference type="Pfam" id="PF18306">
    <property type="entry name" value="LDcluster4"/>
    <property type="match status" value="1"/>
</dbReference>
<dbReference type="NCBIfam" id="TIGR00725">
    <property type="entry name" value="TIGR00725 family protein"/>
    <property type="match status" value="1"/>
</dbReference>
<dbReference type="PANTHER" id="PTHR43393:SF3">
    <property type="entry name" value="LYSINE DECARBOXYLASE-LIKE PROTEIN"/>
    <property type="match status" value="1"/>
</dbReference>
<name>A0A2H0LVV1_9BACT</name>
<dbReference type="Proteomes" id="UP000229641">
    <property type="component" value="Unassembled WGS sequence"/>
</dbReference>
<reference evidence="1 2" key="1">
    <citation type="submission" date="2017-09" db="EMBL/GenBank/DDBJ databases">
        <title>Depth-based differentiation of microbial function through sediment-hosted aquifers and enrichment of novel symbionts in the deep terrestrial subsurface.</title>
        <authorList>
            <person name="Probst A.J."/>
            <person name="Ladd B."/>
            <person name="Jarett J.K."/>
            <person name="Geller-Mcgrath D.E."/>
            <person name="Sieber C.M."/>
            <person name="Emerson J.B."/>
            <person name="Anantharaman K."/>
            <person name="Thomas B.C."/>
            <person name="Malmstrom R."/>
            <person name="Stieglmeier M."/>
            <person name="Klingl A."/>
            <person name="Woyke T."/>
            <person name="Ryan C.M."/>
            <person name="Banfield J.F."/>
        </authorList>
    </citation>
    <scope>NUCLEOTIDE SEQUENCE [LARGE SCALE GENOMIC DNA]</scope>
    <source>
        <strain evidence="1">CG11_big_fil_rev_8_21_14_0_20_42_13</strain>
    </source>
</reference>
<protein>
    <submittedName>
        <fullName evidence="1">TIGR00725 family protein</fullName>
    </submittedName>
</protein>
<sequence>MAKIIIAVIGGHECSVKVEQIAHKLGKNIAKVGAILACGGLTGVMEAACRGAKEENGTTIGILPSEHKNSANPYVDIPIATGLGFARNAIVTGCADVIVALPGEYGTLSEIGFALNAKKLVIGIGTWDIPGIIKAKDADEAIEQIKKICLTKTR</sequence>
<dbReference type="Gene3D" id="3.40.50.450">
    <property type="match status" value="1"/>
</dbReference>
<accession>A0A2H0LVV1</accession>
<evidence type="ECO:0000313" key="2">
    <source>
        <dbReference type="Proteomes" id="UP000229641"/>
    </source>
</evidence>
<dbReference type="SUPFAM" id="SSF102405">
    <property type="entry name" value="MCP/YpsA-like"/>
    <property type="match status" value="1"/>
</dbReference>
<gene>
    <name evidence="1" type="ORF">COV72_07795</name>
</gene>
<proteinExistence type="predicted"/>
<dbReference type="InterPro" id="IPR052341">
    <property type="entry name" value="LOG_family_nucleotidases"/>
</dbReference>
<dbReference type="InterPro" id="IPR005268">
    <property type="entry name" value="CHP00725"/>
</dbReference>
<evidence type="ECO:0000313" key="1">
    <source>
        <dbReference type="EMBL" id="PIQ88522.1"/>
    </source>
</evidence>
<dbReference type="PANTHER" id="PTHR43393">
    <property type="entry name" value="CYTOKININ RIBOSIDE 5'-MONOPHOSPHATE PHOSPHORIBOHYDROLASE"/>
    <property type="match status" value="1"/>
</dbReference>